<dbReference type="EMBL" id="MN740811">
    <property type="protein sequence ID" value="QHU12940.1"/>
    <property type="molecule type" value="Genomic_DNA"/>
</dbReference>
<sequence>MSTQIFSHEFLQAAPEREKQRILEERRRYSEEIVNVFIQDLQKLAIQGKTRFVYTQNPPAPLTYHELMVSFQRNFPESNVSYEETWVDVSATNRVLKKGIVIDWS</sequence>
<reference evidence="1" key="1">
    <citation type="journal article" date="2020" name="Nature">
        <title>Giant virus diversity and host interactions through global metagenomics.</title>
        <authorList>
            <person name="Schulz F."/>
            <person name="Roux S."/>
            <person name="Paez-Espino D."/>
            <person name="Jungbluth S."/>
            <person name="Walsh D.A."/>
            <person name="Denef V.J."/>
            <person name="McMahon K.D."/>
            <person name="Konstantinidis K.T."/>
            <person name="Eloe-Fadrosh E.A."/>
            <person name="Kyrpides N.C."/>
            <person name="Woyke T."/>
        </authorList>
    </citation>
    <scope>NUCLEOTIDE SEQUENCE</scope>
    <source>
        <strain evidence="1">GVMAG-S-1101172-89</strain>
    </source>
</reference>
<proteinExistence type="predicted"/>
<evidence type="ECO:0000313" key="1">
    <source>
        <dbReference type="EMBL" id="QHU12940.1"/>
    </source>
</evidence>
<organism evidence="1">
    <name type="scientific">viral metagenome</name>
    <dbReference type="NCBI Taxonomy" id="1070528"/>
    <lineage>
        <taxon>unclassified sequences</taxon>
        <taxon>metagenomes</taxon>
        <taxon>organismal metagenomes</taxon>
    </lineage>
</organism>
<dbReference type="AlphaFoldDB" id="A0A6C0K807"/>
<protein>
    <submittedName>
        <fullName evidence="1">Uncharacterized protein</fullName>
    </submittedName>
</protein>
<accession>A0A6C0K807</accession>
<name>A0A6C0K807_9ZZZZ</name>